<feature type="non-terminal residue" evidence="1">
    <location>
        <position position="1"/>
    </location>
</feature>
<evidence type="ECO:0000313" key="1">
    <source>
        <dbReference type="EMBL" id="GAF96073.1"/>
    </source>
</evidence>
<dbReference type="EMBL" id="BARS01017271">
    <property type="protein sequence ID" value="GAF96073.1"/>
    <property type="molecule type" value="Genomic_DNA"/>
</dbReference>
<gene>
    <name evidence="1" type="ORF">S01H1_28275</name>
</gene>
<dbReference type="AlphaFoldDB" id="X0TR98"/>
<name>X0TR98_9ZZZZ</name>
<reference evidence="1" key="1">
    <citation type="journal article" date="2014" name="Front. Microbiol.">
        <title>High frequency of phylogenetically diverse reductive dehalogenase-homologous genes in deep subseafloor sedimentary metagenomes.</title>
        <authorList>
            <person name="Kawai M."/>
            <person name="Futagami T."/>
            <person name="Toyoda A."/>
            <person name="Takaki Y."/>
            <person name="Nishi S."/>
            <person name="Hori S."/>
            <person name="Arai W."/>
            <person name="Tsubouchi T."/>
            <person name="Morono Y."/>
            <person name="Uchiyama I."/>
            <person name="Ito T."/>
            <person name="Fujiyama A."/>
            <person name="Inagaki F."/>
            <person name="Takami H."/>
        </authorList>
    </citation>
    <scope>NUCLEOTIDE SEQUENCE</scope>
    <source>
        <strain evidence="1">Expedition CK06-06</strain>
    </source>
</reference>
<sequence length="34" mass="3943">ILTSQNEPRDDAPVSRGCKPFYRQEFYVAVLPFV</sequence>
<protein>
    <submittedName>
        <fullName evidence="1">Uncharacterized protein</fullName>
    </submittedName>
</protein>
<organism evidence="1">
    <name type="scientific">marine sediment metagenome</name>
    <dbReference type="NCBI Taxonomy" id="412755"/>
    <lineage>
        <taxon>unclassified sequences</taxon>
        <taxon>metagenomes</taxon>
        <taxon>ecological metagenomes</taxon>
    </lineage>
</organism>
<comment type="caution">
    <text evidence="1">The sequence shown here is derived from an EMBL/GenBank/DDBJ whole genome shotgun (WGS) entry which is preliminary data.</text>
</comment>
<accession>X0TR98</accession>
<proteinExistence type="predicted"/>